<dbReference type="AlphaFoldDB" id="A0A1R3RX51"/>
<protein>
    <submittedName>
        <fullName evidence="2">Uncharacterized protein</fullName>
    </submittedName>
</protein>
<gene>
    <name evidence="2" type="ORF">ASPCADRAFT_2475</name>
</gene>
<name>A0A1R3RX51_ASPC5</name>
<dbReference type="VEuPathDB" id="FungiDB:ASPCADRAFT_2475"/>
<dbReference type="EMBL" id="KV907495">
    <property type="protein sequence ID" value="OOF99051.1"/>
    <property type="molecule type" value="Genomic_DNA"/>
</dbReference>
<feature type="region of interest" description="Disordered" evidence="1">
    <location>
        <begin position="23"/>
        <end position="49"/>
    </location>
</feature>
<reference evidence="3" key="1">
    <citation type="journal article" date="2017" name="Genome Biol.">
        <title>Comparative genomics reveals high biological diversity and specific adaptations in the industrially and medically important fungal genus Aspergillus.</title>
        <authorList>
            <person name="de Vries R.P."/>
            <person name="Riley R."/>
            <person name="Wiebenga A."/>
            <person name="Aguilar-Osorio G."/>
            <person name="Amillis S."/>
            <person name="Uchima C.A."/>
            <person name="Anderluh G."/>
            <person name="Asadollahi M."/>
            <person name="Askin M."/>
            <person name="Barry K."/>
            <person name="Battaglia E."/>
            <person name="Bayram O."/>
            <person name="Benocci T."/>
            <person name="Braus-Stromeyer S.A."/>
            <person name="Caldana C."/>
            <person name="Canovas D."/>
            <person name="Cerqueira G.C."/>
            <person name="Chen F."/>
            <person name="Chen W."/>
            <person name="Choi C."/>
            <person name="Clum A."/>
            <person name="Dos Santos R.A."/>
            <person name="Damasio A.R."/>
            <person name="Diallinas G."/>
            <person name="Emri T."/>
            <person name="Fekete E."/>
            <person name="Flipphi M."/>
            <person name="Freyberg S."/>
            <person name="Gallo A."/>
            <person name="Gournas C."/>
            <person name="Habgood R."/>
            <person name="Hainaut M."/>
            <person name="Harispe M.L."/>
            <person name="Henrissat B."/>
            <person name="Hilden K.S."/>
            <person name="Hope R."/>
            <person name="Hossain A."/>
            <person name="Karabika E."/>
            <person name="Karaffa L."/>
            <person name="Karanyi Z."/>
            <person name="Krasevec N."/>
            <person name="Kuo A."/>
            <person name="Kusch H."/>
            <person name="LaButti K."/>
            <person name="Lagendijk E.L."/>
            <person name="Lapidus A."/>
            <person name="Levasseur A."/>
            <person name="Lindquist E."/>
            <person name="Lipzen A."/>
            <person name="Logrieco A.F."/>
            <person name="MacCabe A."/>
            <person name="Maekelae M.R."/>
            <person name="Malavazi I."/>
            <person name="Melin P."/>
            <person name="Meyer V."/>
            <person name="Mielnichuk N."/>
            <person name="Miskei M."/>
            <person name="Molnar A.P."/>
            <person name="Mule G."/>
            <person name="Ngan C.Y."/>
            <person name="Orejas M."/>
            <person name="Orosz E."/>
            <person name="Ouedraogo J.P."/>
            <person name="Overkamp K.M."/>
            <person name="Park H.-S."/>
            <person name="Perrone G."/>
            <person name="Piumi F."/>
            <person name="Punt P.J."/>
            <person name="Ram A.F."/>
            <person name="Ramon A."/>
            <person name="Rauscher S."/>
            <person name="Record E."/>
            <person name="Riano-Pachon D.M."/>
            <person name="Robert V."/>
            <person name="Roehrig J."/>
            <person name="Ruller R."/>
            <person name="Salamov A."/>
            <person name="Salih N.S."/>
            <person name="Samson R.A."/>
            <person name="Sandor E."/>
            <person name="Sanguinetti M."/>
            <person name="Schuetze T."/>
            <person name="Sepcic K."/>
            <person name="Shelest E."/>
            <person name="Sherlock G."/>
            <person name="Sophianopoulou V."/>
            <person name="Squina F.M."/>
            <person name="Sun H."/>
            <person name="Susca A."/>
            <person name="Todd R.B."/>
            <person name="Tsang A."/>
            <person name="Unkles S.E."/>
            <person name="van de Wiele N."/>
            <person name="van Rossen-Uffink D."/>
            <person name="Oliveira J.V."/>
            <person name="Vesth T.C."/>
            <person name="Visser J."/>
            <person name="Yu J.-H."/>
            <person name="Zhou M."/>
            <person name="Andersen M.R."/>
            <person name="Archer D.B."/>
            <person name="Baker S.E."/>
            <person name="Benoit I."/>
            <person name="Brakhage A.A."/>
            <person name="Braus G.H."/>
            <person name="Fischer R."/>
            <person name="Frisvad J.C."/>
            <person name="Goldman G.H."/>
            <person name="Houbraken J."/>
            <person name="Oakley B."/>
            <person name="Pocsi I."/>
            <person name="Scazzocchio C."/>
            <person name="Seiboth B."/>
            <person name="vanKuyk P.A."/>
            <person name="Wortman J."/>
            <person name="Dyer P.S."/>
            <person name="Grigoriev I.V."/>
        </authorList>
    </citation>
    <scope>NUCLEOTIDE SEQUENCE [LARGE SCALE GENOMIC DNA]</scope>
    <source>
        <strain evidence="3">ITEM 5010</strain>
    </source>
</reference>
<feature type="compositionally biased region" description="Basic and acidic residues" evidence="1">
    <location>
        <begin position="38"/>
        <end position="49"/>
    </location>
</feature>
<proteinExistence type="predicted"/>
<dbReference type="Proteomes" id="UP000188318">
    <property type="component" value="Unassembled WGS sequence"/>
</dbReference>
<organism evidence="2 3">
    <name type="scientific">Aspergillus carbonarius (strain ITEM 5010)</name>
    <dbReference type="NCBI Taxonomy" id="602072"/>
    <lineage>
        <taxon>Eukaryota</taxon>
        <taxon>Fungi</taxon>
        <taxon>Dikarya</taxon>
        <taxon>Ascomycota</taxon>
        <taxon>Pezizomycotina</taxon>
        <taxon>Eurotiomycetes</taxon>
        <taxon>Eurotiomycetidae</taxon>
        <taxon>Eurotiales</taxon>
        <taxon>Aspergillaceae</taxon>
        <taxon>Aspergillus</taxon>
        <taxon>Aspergillus subgen. Circumdati</taxon>
    </lineage>
</organism>
<evidence type="ECO:0000313" key="3">
    <source>
        <dbReference type="Proteomes" id="UP000188318"/>
    </source>
</evidence>
<evidence type="ECO:0000256" key="1">
    <source>
        <dbReference type="SAM" id="MobiDB-lite"/>
    </source>
</evidence>
<evidence type="ECO:0000313" key="2">
    <source>
        <dbReference type="EMBL" id="OOF99051.1"/>
    </source>
</evidence>
<accession>A0A1R3RX51</accession>
<keyword evidence="3" id="KW-1185">Reference proteome</keyword>
<dbReference type="OMA" id="QRDITKM"/>
<sequence>MSSPTQTIHKAIFLLGSVVGPGPRRNKTKVVKNKKKEHKDIQKMSKKDKEKEIERLRAAILKEEEEIRRKREKVLALEGTEHMEE</sequence>
<feature type="compositionally biased region" description="Basic residues" evidence="1">
    <location>
        <begin position="24"/>
        <end position="37"/>
    </location>
</feature>